<dbReference type="Pfam" id="PF03466">
    <property type="entry name" value="LysR_substrate"/>
    <property type="match status" value="1"/>
</dbReference>
<dbReference type="EMBL" id="CP162411">
    <property type="protein sequence ID" value="XDL12899.1"/>
    <property type="molecule type" value="Genomic_DNA"/>
</dbReference>
<dbReference type="PANTHER" id="PTHR30537">
    <property type="entry name" value="HTH-TYPE TRANSCRIPTIONAL REGULATOR"/>
    <property type="match status" value="1"/>
</dbReference>
<evidence type="ECO:0000256" key="3">
    <source>
        <dbReference type="ARBA" id="ARBA00023125"/>
    </source>
</evidence>
<dbReference type="InterPro" id="IPR058163">
    <property type="entry name" value="LysR-type_TF_proteobact-type"/>
</dbReference>
<dbReference type="GO" id="GO:0003700">
    <property type="term" value="F:DNA-binding transcription factor activity"/>
    <property type="evidence" value="ECO:0007669"/>
    <property type="project" value="InterPro"/>
</dbReference>
<accession>A0AB39IAS2</accession>
<dbReference type="Gene3D" id="3.40.190.290">
    <property type="match status" value="1"/>
</dbReference>
<keyword evidence="4" id="KW-0804">Transcription</keyword>
<dbReference type="GO" id="GO:0006351">
    <property type="term" value="P:DNA-templated transcription"/>
    <property type="evidence" value="ECO:0007669"/>
    <property type="project" value="TreeGrafter"/>
</dbReference>
<evidence type="ECO:0000256" key="2">
    <source>
        <dbReference type="ARBA" id="ARBA00023015"/>
    </source>
</evidence>
<name>A0AB39IAS2_9GAMM</name>
<dbReference type="PANTHER" id="PTHR30537:SF5">
    <property type="entry name" value="HTH-TYPE TRANSCRIPTIONAL ACTIVATOR TTDR-RELATED"/>
    <property type="match status" value="1"/>
</dbReference>
<dbReference type="InterPro" id="IPR000847">
    <property type="entry name" value="LysR_HTH_N"/>
</dbReference>
<evidence type="ECO:0000259" key="5">
    <source>
        <dbReference type="PROSITE" id="PS50931"/>
    </source>
</evidence>
<evidence type="ECO:0000256" key="4">
    <source>
        <dbReference type="ARBA" id="ARBA00023163"/>
    </source>
</evidence>
<protein>
    <submittedName>
        <fullName evidence="6">LysR family transcriptional regulator</fullName>
    </submittedName>
</protein>
<dbReference type="RefSeq" id="WP_226101956.1">
    <property type="nucleotide sequence ID" value="NZ_CP162411.1"/>
</dbReference>
<dbReference type="CDD" id="cd08471">
    <property type="entry name" value="PBP2_CrgA_like_2"/>
    <property type="match status" value="1"/>
</dbReference>
<feature type="domain" description="HTH lysR-type" evidence="5">
    <location>
        <begin position="1"/>
        <end position="59"/>
    </location>
</feature>
<dbReference type="SUPFAM" id="SSF53850">
    <property type="entry name" value="Periplasmic binding protein-like II"/>
    <property type="match status" value="1"/>
</dbReference>
<dbReference type="Gene3D" id="1.10.10.10">
    <property type="entry name" value="Winged helix-like DNA-binding domain superfamily/Winged helix DNA-binding domain"/>
    <property type="match status" value="1"/>
</dbReference>
<dbReference type="Pfam" id="PF00126">
    <property type="entry name" value="HTH_1"/>
    <property type="match status" value="1"/>
</dbReference>
<evidence type="ECO:0000256" key="1">
    <source>
        <dbReference type="ARBA" id="ARBA00009437"/>
    </source>
</evidence>
<comment type="similarity">
    <text evidence="1">Belongs to the LysR transcriptional regulatory family.</text>
</comment>
<dbReference type="InterPro" id="IPR036388">
    <property type="entry name" value="WH-like_DNA-bd_sf"/>
</dbReference>
<dbReference type="FunFam" id="1.10.10.10:FF:000001">
    <property type="entry name" value="LysR family transcriptional regulator"/>
    <property type="match status" value="1"/>
</dbReference>
<gene>
    <name evidence="6" type="ORF">LF923_0011745</name>
</gene>
<evidence type="ECO:0000313" key="6">
    <source>
        <dbReference type="EMBL" id="XDL12899.1"/>
    </source>
</evidence>
<reference evidence="6" key="1">
    <citation type="submission" date="2024-07" db="EMBL/GenBank/DDBJ databases">
        <authorList>
            <person name="Pedron J."/>
        </authorList>
    </citation>
    <scope>NUCLEOTIDE SEQUENCE</scope>
    <source>
        <strain evidence="6">A642-S2-A17</strain>
    </source>
</reference>
<sequence length="299" mass="33322">MDRLDELLIFTTVVSQGSLSAAARQLRRSAPAVTRAIAALEQRLGTRLLERTTRKIAPTPAGLRLAERARMLLADYQEALQESNESQLRGLLRLTAPVQFGRRHVTPLVMAFLSQHPDIQIELLLNDRNQDLIEQGLDMAVRIGDLKDSSMVARQVGSVSRMLAASPAYLAARGTPVQPCDLAHHDVIAGALLPVVEWRFDAHGAMVKVPISPRLITNDVEAQCVAARAGYGIVRLLSYQLEDDFRNGSLVHLLPEWEPAPFPVQLVAPHRELMPRRVRAFWEFACERLQERLQEGKGI</sequence>
<proteinExistence type="inferred from homology"/>
<keyword evidence="3" id="KW-0238">DNA-binding</keyword>
<dbReference type="GO" id="GO:0043565">
    <property type="term" value="F:sequence-specific DNA binding"/>
    <property type="evidence" value="ECO:0007669"/>
    <property type="project" value="TreeGrafter"/>
</dbReference>
<dbReference type="AlphaFoldDB" id="A0AB39IAS2"/>
<organism evidence="6">
    <name type="scientific">Dickeya oryzae</name>
    <dbReference type="NCBI Taxonomy" id="1240404"/>
    <lineage>
        <taxon>Bacteria</taxon>
        <taxon>Pseudomonadati</taxon>
        <taxon>Pseudomonadota</taxon>
        <taxon>Gammaproteobacteria</taxon>
        <taxon>Enterobacterales</taxon>
        <taxon>Pectobacteriaceae</taxon>
        <taxon>Dickeya</taxon>
    </lineage>
</organism>
<dbReference type="InterPro" id="IPR005119">
    <property type="entry name" value="LysR_subst-bd"/>
</dbReference>
<keyword evidence="2" id="KW-0805">Transcription regulation</keyword>
<dbReference type="PROSITE" id="PS50931">
    <property type="entry name" value="HTH_LYSR"/>
    <property type="match status" value="1"/>
</dbReference>
<dbReference type="InterPro" id="IPR036390">
    <property type="entry name" value="WH_DNA-bd_sf"/>
</dbReference>
<dbReference type="SUPFAM" id="SSF46785">
    <property type="entry name" value="Winged helix' DNA-binding domain"/>
    <property type="match status" value="1"/>
</dbReference>